<evidence type="ECO:0000313" key="3">
    <source>
        <dbReference type="WBParaSite" id="Pan_g18035.t1"/>
    </source>
</evidence>
<protein>
    <submittedName>
        <fullName evidence="3">Nucleoporin NUP35</fullName>
    </submittedName>
</protein>
<keyword evidence="2" id="KW-1185">Reference proteome</keyword>
<evidence type="ECO:0000256" key="1">
    <source>
        <dbReference type="SAM" id="MobiDB-lite"/>
    </source>
</evidence>
<dbReference type="AlphaFoldDB" id="A0A7E4VAC9"/>
<feature type="region of interest" description="Disordered" evidence="1">
    <location>
        <begin position="28"/>
        <end position="47"/>
    </location>
</feature>
<accession>A0A7E4VAC9</accession>
<proteinExistence type="predicted"/>
<name>A0A7E4VAC9_PANRE</name>
<organism evidence="2 3">
    <name type="scientific">Panagrellus redivivus</name>
    <name type="common">Microworm</name>
    <dbReference type="NCBI Taxonomy" id="6233"/>
    <lineage>
        <taxon>Eukaryota</taxon>
        <taxon>Metazoa</taxon>
        <taxon>Ecdysozoa</taxon>
        <taxon>Nematoda</taxon>
        <taxon>Chromadorea</taxon>
        <taxon>Rhabditida</taxon>
        <taxon>Tylenchina</taxon>
        <taxon>Panagrolaimomorpha</taxon>
        <taxon>Panagrolaimoidea</taxon>
        <taxon>Panagrolaimidae</taxon>
        <taxon>Panagrellus</taxon>
    </lineage>
</organism>
<dbReference type="Proteomes" id="UP000492821">
    <property type="component" value="Unassembled WGS sequence"/>
</dbReference>
<reference evidence="3" key="2">
    <citation type="submission" date="2020-10" db="UniProtKB">
        <authorList>
            <consortium name="WormBaseParasite"/>
        </authorList>
    </citation>
    <scope>IDENTIFICATION</scope>
</reference>
<evidence type="ECO:0000313" key="2">
    <source>
        <dbReference type="Proteomes" id="UP000492821"/>
    </source>
</evidence>
<reference evidence="2" key="1">
    <citation type="journal article" date="2013" name="Genetics">
        <title>The draft genome and transcriptome of Panagrellus redivivus are shaped by the harsh demands of a free-living lifestyle.</title>
        <authorList>
            <person name="Srinivasan J."/>
            <person name="Dillman A.R."/>
            <person name="Macchietto M.G."/>
            <person name="Heikkinen L."/>
            <person name="Lakso M."/>
            <person name="Fracchia K.M."/>
            <person name="Antoshechkin I."/>
            <person name="Mortazavi A."/>
            <person name="Wong G."/>
            <person name="Sternberg P.W."/>
        </authorList>
    </citation>
    <scope>NUCLEOTIDE SEQUENCE [LARGE SCALE GENOMIC DNA]</scope>
    <source>
        <strain evidence="2">MT8872</strain>
    </source>
</reference>
<sequence>MSFGGSSTATVLPFRQNQLVSGSSINSTSSFGASGTDAKPNNHFFGSDRDKMMHAPHPLDLASRNSGYQPAAGNRTSYCTLFHPVLRVSDLVFVAMTVTTAVRSSGSIKVLLFLFSYALTQLKFVSF</sequence>
<dbReference type="WBParaSite" id="Pan_g18035.t1">
    <property type="protein sequence ID" value="Pan_g18035.t1"/>
    <property type="gene ID" value="Pan_g18035"/>
</dbReference>